<feature type="compositionally biased region" description="Polar residues" evidence="1">
    <location>
        <begin position="29"/>
        <end position="48"/>
    </location>
</feature>
<accession>A0A9P0APL8</accession>
<organism evidence="2 3">
    <name type="scientific">Bemisia tabaci</name>
    <name type="common">Sweetpotato whitefly</name>
    <name type="synonym">Aleurodes tabaci</name>
    <dbReference type="NCBI Taxonomy" id="7038"/>
    <lineage>
        <taxon>Eukaryota</taxon>
        <taxon>Metazoa</taxon>
        <taxon>Ecdysozoa</taxon>
        <taxon>Arthropoda</taxon>
        <taxon>Hexapoda</taxon>
        <taxon>Insecta</taxon>
        <taxon>Pterygota</taxon>
        <taxon>Neoptera</taxon>
        <taxon>Paraneoptera</taxon>
        <taxon>Hemiptera</taxon>
        <taxon>Sternorrhyncha</taxon>
        <taxon>Aleyrodoidea</taxon>
        <taxon>Aleyrodidae</taxon>
        <taxon>Aleyrodinae</taxon>
        <taxon>Bemisia</taxon>
    </lineage>
</organism>
<dbReference type="Gene3D" id="3.40.50.300">
    <property type="entry name" value="P-loop containing nucleotide triphosphate hydrolases"/>
    <property type="match status" value="1"/>
</dbReference>
<keyword evidence="3" id="KW-1185">Reference proteome</keyword>
<dbReference type="Proteomes" id="UP001152759">
    <property type="component" value="Chromosome 8"/>
</dbReference>
<dbReference type="EMBL" id="OU963869">
    <property type="protein sequence ID" value="CAH0395104.1"/>
    <property type="molecule type" value="Genomic_DNA"/>
</dbReference>
<dbReference type="AlphaFoldDB" id="A0A9P0APL8"/>
<reference evidence="2" key="1">
    <citation type="submission" date="2021-12" db="EMBL/GenBank/DDBJ databases">
        <authorList>
            <person name="King R."/>
        </authorList>
    </citation>
    <scope>NUCLEOTIDE SEQUENCE</scope>
</reference>
<sequence>MMMMFTNGDGLYNGDINAGATYKRIPSRTGGSFDTGSIRRSQPTITPSSRRKNTLIPQPPGPFDSAAIKTKIPQRSSCEGEFLRGVWKLRKKPLSCHNVISTENTFYGMPHQLKVDLAAMFVYQLYDWQKKILEGEDDTNLLISVPVSGGKSLTTDLLAVRTFLLANKDVLLFAENASAVTAKVSVSFPVPEFEGTGPKLFAPGGYFVAREVPFDGGSTIQQSTYSPMRTFYVATPPNGGTFLDKLLEAQRLSSLGLIILDHVERLWIDGSGVIEGSITKVLFASGNDCLLSLSDQHTLVTNVFC</sequence>
<dbReference type="InterPro" id="IPR027417">
    <property type="entry name" value="P-loop_NTPase"/>
</dbReference>
<gene>
    <name evidence="2" type="ORF">BEMITA_LOCUS13332</name>
</gene>
<proteinExistence type="predicted"/>
<name>A0A9P0APL8_BEMTA</name>
<feature type="region of interest" description="Disordered" evidence="1">
    <location>
        <begin position="27"/>
        <end position="65"/>
    </location>
</feature>
<evidence type="ECO:0000313" key="2">
    <source>
        <dbReference type="EMBL" id="CAH0395104.1"/>
    </source>
</evidence>
<evidence type="ECO:0000256" key="1">
    <source>
        <dbReference type="SAM" id="MobiDB-lite"/>
    </source>
</evidence>
<evidence type="ECO:0000313" key="3">
    <source>
        <dbReference type="Proteomes" id="UP001152759"/>
    </source>
</evidence>
<protein>
    <submittedName>
        <fullName evidence="2">Uncharacterized protein</fullName>
    </submittedName>
</protein>